<reference evidence="1" key="1">
    <citation type="submission" date="2024-05" db="EMBL/GenBank/DDBJ databases">
        <title>30 novel species of actinomycetes from the DSMZ collection.</title>
        <authorList>
            <person name="Nouioui I."/>
        </authorList>
    </citation>
    <scope>NUCLEOTIDE SEQUENCE</scope>
    <source>
        <strain evidence="1">DSM 40473</strain>
    </source>
</reference>
<comment type="caution">
    <text evidence="1">The sequence shown here is derived from an EMBL/GenBank/DDBJ whole genome shotgun (WGS) entry which is preliminary data.</text>
</comment>
<sequence length="306" mass="33671">MRTTDDVVPSLTFEPWPDDAGEASAVLAALGPAGDMTASQGRILLRSEQDGDDLCRARVIRDSATGELAGVVGFRRLPVLLDERLVWTYVEIVPRLRERGLGSAALTYVTRMMSGMGLRPWGKAVTGSPAHRWMTDRGFRHQHRTRTFRVRPRAFGPVEHGYAIEWHEGPTWSPDDVMQAWWDFLDARTWPRPTPPTPMGQERRAFYCESWAPLVAARRLDGTIAGIGFLDEFPGDDAELSGGPVDPSDPEGRSIVAALLAACAEHLPGVRSLLLELSDSDGEDVVSFIADHAVDVLDDIVACTRD</sequence>
<dbReference type="InterPro" id="IPR016181">
    <property type="entry name" value="Acyl_CoA_acyltransferase"/>
</dbReference>
<dbReference type="SUPFAM" id="SSF55729">
    <property type="entry name" value="Acyl-CoA N-acyltransferases (Nat)"/>
    <property type="match status" value="1"/>
</dbReference>
<dbReference type="EMBL" id="JAVRFI010000002">
    <property type="protein sequence ID" value="MDT0448267.1"/>
    <property type="molecule type" value="Genomic_DNA"/>
</dbReference>
<dbReference type="RefSeq" id="WP_311607962.1">
    <property type="nucleotide sequence ID" value="NZ_JAVRFI010000002.1"/>
</dbReference>
<evidence type="ECO:0000313" key="2">
    <source>
        <dbReference type="Proteomes" id="UP001180531"/>
    </source>
</evidence>
<evidence type="ECO:0008006" key="3">
    <source>
        <dbReference type="Google" id="ProtNLM"/>
    </source>
</evidence>
<protein>
    <recommendedName>
        <fullName evidence="3">GNAT family N-acetyltransferase</fullName>
    </recommendedName>
</protein>
<gene>
    <name evidence="1" type="ORF">RM609_04005</name>
</gene>
<keyword evidence="2" id="KW-1185">Reference proteome</keyword>
<organism evidence="1 2">
    <name type="scientific">Streptomyces hesseae</name>
    <dbReference type="NCBI Taxonomy" id="3075519"/>
    <lineage>
        <taxon>Bacteria</taxon>
        <taxon>Bacillati</taxon>
        <taxon>Actinomycetota</taxon>
        <taxon>Actinomycetes</taxon>
        <taxon>Kitasatosporales</taxon>
        <taxon>Streptomycetaceae</taxon>
        <taxon>Streptomyces</taxon>
    </lineage>
</organism>
<name>A0ABU2SH92_9ACTN</name>
<accession>A0ABU2SH92</accession>
<dbReference type="Proteomes" id="UP001180531">
    <property type="component" value="Unassembled WGS sequence"/>
</dbReference>
<proteinExistence type="predicted"/>
<evidence type="ECO:0000313" key="1">
    <source>
        <dbReference type="EMBL" id="MDT0448267.1"/>
    </source>
</evidence>